<evidence type="ECO:0000313" key="2">
    <source>
        <dbReference type="EMBL" id="CAF1018030.1"/>
    </source>
</evidence>
<dbReference type="Proteomes" id="UP000663836">
    <property type="component" value="Unassembled WGS sequence"/>
</dbReference>
<dbReference type="EMBL" id="CAJOBD010000586">
    <property type="protein sequence ID" value="CAF3692579.1"/>
    <property type="molecule type" value="Genomic_DNA"/>
</dbReference>
<evidence type="ECO:0000313" key="3">
    <source>
        <dbReference type="EMBL" id="CAF3692579.1"/>
    </source>
</evidence>
<dbReference type="Proteomes" id="UP000663864">
    <property type="component" value="Unassembled WGS sequence"/>
</dbReference>
<dbReference type="Pfam" id="PF14216">
    <property type="entry name" value="DUF4326"/>
    <property type="match status" value="1"/>
</dbReference>
<feature type="domain" description="DUF4326" evidence="1">
    <location>
        <begin position="44"/>
        <end position="130"/>
    </location>
</feature>
<dbReference type="EMBL" id="CAJNOT010000549">
    <property type="protein sequence ID" value="CAF1018030.1"/>
    <property type="molecule type" value="Genomic_DNA"/>
</dbReference>
<protein>
    <recommendedName>
        <fullName evidence="1">DUF4326 domain-containing protein</fullName>
    </recommendedName>
</protein>
<gene>
    <name evidence="3" type="ORF">JBS370_LOCUS8956</name>
    <name evidence="2" type="ORF">ZHD862_LOCUS13385</name>
</gene>
<comment type="caution">
    <text evidence="3">The sequence shown here is derived from an EMBL/GenBank/DDBJ whole genome shotgun (WGS) entry which is preliminary data.</text>
</comment>
<proteinExistence type="predicted"/>
<evidence type="ECO:0000313" key="4">
    <source>
        <dbReference type="Proteomes" id="UP000663836"/>
    </source>
</evidence>
<sequence length="144" mass="16642">MQSETKRKNIDEPTDIRSKLLKLDKSTNETQSVSNLPTVVHLRRSKGKIVQDCDIYIGRACNMGGWQLNQSKWYNPYSVKQYGRDGALDHYKKYIESNPNNLLNDLHELAGKRLGCWCKPNRCHGDVLCELFKKRNSTIDQSIK</sequence>
<accession>A0A818U3J7</accession>
<name>A0A818U3J7_9BILA</name>
<evidence type="ECO:0000259" key="1">
    <source>
        <dbReference type="Pfam" id="PF14216"/>
    </source>
</evidence>
<dbReference type="InterPro" id="IPR025475">
    <property type="entry name" value="DUF4326"/>
</dbReference>
<dbReference type="AlphaFoldDB" id="A0A818U3J7"/>
<organism evidence="3 4">
    <name type="scientific">Rotaria sordida</name>
    <dbReference type="NCBI Taxonomy" id="392033"/>
    <lineage>
        <taxon>Eukaryota</taxon>
        <taxon>Metazoa</taxon>
        <taxon>Spiralia</taxon>
        <taxon>Gnathifera</taxon>
        <taxon>Rotifera</taxon>
        <taxon>Eurotatoria</taxon>
        <taxon>Bdelloidea</taxon>
        <taxon>Philodinida</taxon>
        <taxon>Philodinidae</taxon>
        <taxon>Rotaria</taxon>
    </lineage>
</organism>
<reference evidence="3" key="1">
    <citation type="submission" date="2021-02" db="EMBL/GenBank/DDBJ databases">
        <authorList>
            <person name="Nowell W R."/>
        </authorList>
    </citation>
    <scope>NUCLEOTIDE SEQUENCE</scope>
</reference>